<evidence type="ECO:0000313" key="7">
    <source>
        <dbReference type="EMBL" id="MBO0332187.1"/>
    </source>
</evidence>
<comment type="caution">
    <text evidence="7">The sequence shown here is derived from an EMBL/GenBank/DDBJ whole genome shotgun (WGS) entry which is preliminary data.</text>
</comment>
<sequence>MKSYTGTTYSRKDDKLTISRRHFVAAGSTLPFAATTVAGVFAPRDAQAAKPQILESDHVLGFPTAPVTIIEYASLTCGHCGNFHKHTFGGLKKNYIDTGKVKFVYRHFPLDRFAFIAAILAECAGDDSKFFEMVDVLFEQQDNWTRQEDPALALIELGSQNGVALEEFVNCLTNQELVDAIASESLIGSSQFGVDSTPTLFIQGEKYERSRTFEALDSYLKTLT</sequence>
<keyword evidence="3" id="KW-0560">Oxidoreductase</keyword>
<accession>A0ABS3F2L3</accession>
<dbReference type="InterPro" id="IPR036249">
    <property type="entry name" value="Thioredoxin-like_sf"/>
</dbReference>
<dbReference type="Proteomes" id="UP000664761">
    <property type="component" value="Unassembled WGS sequence"/>
</dbReference>
<protein>
    <submittedName>
        <fullName evidence="7">DsbA family protein</fullName>
    </submittedName>
</protein>
<evidence type="ECO:0000256" key="5">
    <source>
        <dbReference type="ARBA" id="ARBA00023284"/>
    </source>
</evidence>
<reference evidence="7 8" key="1">
    <citation type="submission" date="2021-03" db="EMBL/GenBank/DDBJ databases">
        <title>Sneathiella sp. CAU 1612 isolated from Kang Won-do.</title>
        <authorList>
            <person name="Kim W."/>
        </authorList>
    </citation>
    <scope>NUCLEOTIDE SEQUENCE [LARGE SCALE GENOMIC DNA]</scope>
    <source>
        <strain evidence="7 8">CAU 1612</strain>
    </source>
</reference>
<dbReference type="Pfam" id="PF13462">
    <property type="entry name" value="Thioredoxin_4"/>
    <property type="match status" value="1"/>
</dbReference>
<dbReference type="RefSeq" id="WP_207041105.1">
    <property type="nucleotide sequence ID" value="NZ_JAFLNC010000001.1"/>
</dbReference>
<organism evidence="7 8">
    <name type="scientific">Sneathiella sedimenti</name>
    <dbReference type="NCBI Taxonomy" id="2816034"/>
    <lineage>
        <taxon>Bacteria</taxon>
        <taxon>Pseudomonadati</taxon>
        <taxon>Pseudomonadota</taxon>
        <taxon>Alphaproteobacteria</taxon>
        <taxon>Sneathiellales</taxon>
        <taxon>Sneathiellaceae</taxon>
        <taxon>Sneathiella</taxon>
    </lineage>
</organism>
<keyword evidence="5" id="KW-0676">Redox-active center</keyword>
<dbReference type="Gene3D" id="3.40.30.10">
    <property type="entry name" value="Glutaredoxin"/>
    <property type="match status" value="1"/>
</dbReference>
<keyword evidence="8" id="KW-1185">Reference proteome</keyword>
<evidence type="ECO:0000256" key="3">
    <source>
        <dbReference type="ARBA" id="ARBA00023002"/>
    </source>
</evidence>
<dbReference type="EMBL" id="JAFLNC010000001">
    <property type="protein sequence ID" value="MBO0332187.1"/>
    <property type="molecule type" value="Genomic_DNA"/>
</dbReference>
<dbReference type="Gene3D" id="1.10.40.80">
    <property type="match status" value="1"/>
</dbReference>
<evidence type="ECO:0000313" key="8">
    <source>
        <dbReference type="Proteomes" id="UP000664761"/>
    </source>
</evidence>
<keyword evidence="2" id="KW-0732">Signal</keyword>
<dbReference type="PROSITE" id="PS51318">
    <property type="entry name" value="TAT"/>
    <property type="match status" value="1"/>
</dbReference>
<comment type="similarity">
    <text evidence="1">Belongs to the thioredoxin family. DsbA subfamily.</text>
</comment>
<evidence type="ECO:0000256" key="1">
    <source>
        <dbReference type="ARBA" id="ARBA00005791"/>
    </source>
</evidence>
<evidence type="ECO:0000256" key="4">
    <source>
        <dbReference type="ARBA" id="ARBA00023157"/>
    </source>
</evidence>
<evidence type="ECO:0000259" key="6">
    <source>
        <dbReference type="Pfam" id="PF13462"/>
    </source>
</evidence>
<dbReference type="PANTHER" id="PTHR13887">
    <property type="entry name" value="GLUTATHIONE S-TRANSFERASE KAPPA"/>
    <property type="match status" value="1"/>
</dbReference>
<dbReference type="PANTHER" id="PTHR13887:SF14">
    <property type="entry name" value="DISULFIDE BOND FORMATION PROTEIN D"/>
    <property type="match status" value="1"/>
</dbReference>
<dbReference type="InterPro" id="IPR006311">
    <property type="entry name" value="TAT_signal"/>
</dbReference>
<gene>
    <name evidence="7" type="ORF">J0X12_01085</name>
</gene>
<feature type="domain" description="Thioredoxin-like fold" evidence="6">
    <location>
        <begin position="56"/>
        <end position="221"/>
    </location>
</feature>
<evidence type="ECO:0000256" key="2">
    <source>
        <dbReference type="ARBA" id="ARBA00022729"/>
    </source>
</evidence>
<keyword evidence="4" id="KW-1015">Disulfide bond</keyword>
<dbReference type="SUPFAM" id="SSF52833">
    <property type="entry name" value="Thioredoxin-like"/>
    <property type="match status" value="1"/>
</dbReference>
<proteinExistence type="inferred from homology"/>
<dbReference type="InterPro" id="IPR012336">
    <property type="entry name" value="Thioredoxin-like_fold"/>
</dbReference>
<name>A0ABS3F2L3_9PROT</name>